<sequence>MNNPVELLQQVRSNFIIESDVASVKQIKRDMRLLTKQMSEKQTHHDELIKQLQAEVERQQNTVQSLIKSFQEQKNQVRRVESELNIPQLEQEIDEVMREIEHLRSSIQNGISSVMEIQRKLLEEEPETADNKPEGEESKVRVLKLKMFHSLDLALYNGQLLDLRHDAAPLDSSNVWKSL</sequence>
<reference evidence="2 3" key="1">
    <citation type="submission" date="2016-03" db="EMBL/GenBank/DDBJ databases">
        <title>How can Kluyveromyces marxianus grow so fast - potential evolutionary course in Saccharomyces Complex revealed by comparative genomics.</title>
        <authorList>
            <person name="Mo W."/>
            <person name="Lu W."/>
            <person name="Yang X."/>
            <person name="Qi J."/>
            <person name="Lv H."/>
        </authorList>
    </citation>
    <scope>NUCLEOTIDE SEQUENCE [LARGE SCALE GENOMIC DNA]</scope>
    <source>
        <strain evidence="2 3">FIM1</strain>
    </source>
</reference>
<dbReference type="EMBL" id="CP015056">
    <property type="protein sequence ID" value="QGN15135.1"/>
    <property type="molecule type" value="Genomic_DNA"/>
</dbReference>
<gene>
    <name evidence="2" type="primary">SPC24</name>
    <name evidence="2" type="ORF">FIM1_1822</name>
</gene>
<evidence type="ECO:0000313" key="2">
    <source>
        <dbReference type="EMBL" id="QGN15135.1"/>
    </source>
</evidence>
<organism evidence="2 3">
    <name type="scientific">Kluyveromyces marxianus</name>
    <name type="common">Yeast</name>
    <name type="synonym">Candida kefyr</name>
    <dbReference type="NCBI Taxonomy" id="4911"/>
    <lineage>
        <taxon>Eukaryota</taxon>
        <taxon>Fungi</taxon>
        <taxon>Dikarya</taxon>
        <taxon>Ascomycota</taxon>
        <taxon>Saccharomycotina</taxon>
        <taxon>Saccharomycetes</taxon>
        <taxon>Saccharomycetales</taxon>
        <taxon>Saccharomycetaceae</taxon>
        <taxon>Kluyveromyces</taxon>
    </lineage>
</organism>
<accession>A0ABX6ES48</accession>
<reference evidence="2 3" key="2">
    <citation type="submission" date="2019-11" db="EMBL/GenBank/DDBJ databases">
        <authorList>
            <person name="Lu H."/>
        </authorList>
    </citation>
    <scope>NUCLEOTIDE SEQUENCE [LARGE SCALE GENOMIC DNA]</scope>
    <source>
        <strain evidence="2 3">FIM1</strain>
    </source>
</reference>
<proteinExistence type="predicted"/>
<keyword evidence="1" id="KW-0175">Coiled coil</keyword>
<evidence type="ECO:0000313" key="3">
    <source>
        <dbReference type="Proteomes" id="UP000422736"/>
    </source>
</evidence>
<keyword evidence="3" id="KW-1185">Reference proteome</keyword>
<protein>
    <submittedName>
        <fullName evidence="2">Kinetochore protein SPC24</fullName>
    </submittedName>
</protein>
<evidence type="ECO:0000256" key="1">
    <source>
        <dbReference type="SAM" id="Coils"/>
    </source>
</evidence>
<dbReference type="Proteomes" id="UP000422736">
    <property type="component" value="Chromosome 3"/>
</dbReference>
<name>A0ABX6ES48_KLUMA</name>
<feature type="coiled-coil region" evidence="1">
    <location>
        <begin position="49"/>
        <end position="106"/>
    </location>
</feature>